<evidence type="ECO:0000313" key="5">
    <source>
        <dbReference type="Proteomes" id="UP000257032"/>
    </source>
</evidence>
<evidence type="ECO:0000313" key="4">
    <source>
        <dbReference type="EMBL" id="RDY70743.1"/>
    </source>
</evidence>
<sequence>MHHIKHIKSFSLSDQAGYALKRSEGFTLLETLCAFTLLTIITLFTLPLLTEIRTAQKDLQTEREAISLLHNEFFEHRMRDGPLPYIAKHQLPHEITLVFQSEEEWIAGCVLWKNQRNENKEFCLHEKRE</sequence>
<comment type="caution">
    <text evidence="4">The sequence shown here is derived from an EMBL/GenBank/DDBJ whole genome shotgun (WGS) entry which is preliminary data.</text>
</comment>
<evidence type="ECO:0000256" key="3">
    <source>
        <dbReference type="SAM" id="Phobius"/>
    </source>
</evidence>
<keyword evidence="3" id="KW-1133">Transmembrane helix</keyword>
<dbReference type="Pfam" id="PF07963">
    <property type="entry name" value="N_methyl"/>
    <property type="match status" value="1"/>
</dbReference>
<dbReference type="GO" id="GO:0009986">
    <property type="term" value="C:cell surface"/>
    <property type="evidence" value="ECO:0007669"/>
    <property type="project" value="UniProtKB-SubCell"/>
</dbReference>
<keyword evidence="3" id="KW-0472">Membrane</keyword>
<dbReference type="InterPro" id="IPR012902">
    <property type="entry name" value="N_methyl_site"/>
</dbReference>
<organism evidence="4 5">
    <name type="scientific">Halobacillus trueperi</name>
    <dbReference type="NCBI Taxonomy" id="156205"/>
    <lineage>
        <taxon>Bacteria</taxon>
        <taxon>Bacillati</taxon>
        <taxon>Bacillota</taxon>
        <taxon>Bacilli</taxon>
        <taxon>Bacillales</taxon>
        <taxon>Bacillaceae</taxon>
        <taxon>Halobacillus</taxon>
    </lineage>
</organism>
<keyword evidence="2" id="KW-0178">Competence</keyword>
<name>A0A3D8VNA5_9BACI</name>
<gene>
    <name evidence="4" type="ORF">DXT76_10950</name>
</gene>
<comment type="subcellular location">
    <subcellularLocation>
        <location evidence="1">Cell surface</location>
    </subcellularLocation>
</comment>
<evidence type="ECO:0000256" key="2">
    <source>
        <dbReference type="ARBA" id="ARBA00023287"/>
    </source>
</evidence>
<dbReference type="AlphaFoldDB" id="A0A3D8VNA5"/>
<dbReference type="EMBL" id="QTLC01000041">
    <property type="protein sequence ID" value="RDY70743.1"/>
    <property type="molecule type" value="Genomic_DNA"/>
</dbReference>
<feature type="transmembrane region" description="Helical" evidence="3">
    <location>
        <begin position="28"/>
        <end position="49"/>
    </location>
</feature>
<dbReference type="GO" id="GO:0030420">
    <property type="term" value="P:establishment of competence for transformation"/>
    <property type="evidence" value="ECO:0007669"/>
    <property type="project" value="UniProtKB-KW"/>
</dbReference>
<keyword evidence="3" id="KW-0812">Transmembrane</keyword>
<proteinExistence type="predicted"/>
<accession>A0A3D8VNA5</accession>
<reference evidence="4 5" key="1">
    <citation type="submission" date="2018-08" db="EMBL/GenBank/DDBJ databases">
        <title>Genome sequence of strict halophilic Halobacillus trueperi SS1 isolated from Lunsu, a salty water body of North West Himalayas.</title>
        <authorList>
            <person name="Gupta S."/>
            <person name="Sharma P."/>
            <person name="Dev K."/>
            <person name="Baumler D."/>
            <person name="Sourirajan A."/>
        </authorList>
    </citation>
    <scope>NUCLEOTIDE SEQUENCE [LARGE SCALE GENOMIC DNA]</scope>
    <source>
        <strain evidence="4 5">SS1</strain>
    </source>
</reference>
<protein>
    <submittedName>
        <fullName evidence="4">Type II secretion system protein</fullName>
    </submittedName>
</protein>
<dbReference type="Proteomes" id="UP000257032">
    <property type="component" value="Unassembled WGS sequence"/>
</dbReference>
<evidence type="ECO:0000256" key="1">
    <source>
        <dbReference type="ARBA" id="ARBA00004241"/>
    </source>
</evidence>